<evidence type="ECO:0000313" key="2">
    <source>
        <dbReference type="Proteomes" id="UP001498935"/>
    </source>
</evidence>
<dbReference type="RefSeq" id="WP_342037525.1">
    <property type="nucleotide sequence ID" value="NZ_BAABBK010000003.1"/>
</dbReference>
<name>A0ABP9TYX4_9MICO</name>
<evidence type="ECO:0000313" key="1">
    <source>
        <dbReference type="EMBL" id="GAA5340072.1"/>
    </source>
</evidence>
<comment type="caution">
    <text evidence="1">The sequence shown here is derived from an EMBL/GenBank/DDBJ whole genome shotgun (WGS) entry which is preliminary data.</text>
</comment>
<gene>
    <name evidence="1" type="ORF">KACC15558_11120</name>
</gene>
<proteinExistence type="predicted"/>
<keyword evidence="2" id="KW-1185">Reference proteome</keyword>
<dbReference type="Proteomes" id="UP001498935">
    <property type="component" value="Unassembled WGS sequence"/>
</dbReference>
<reference evidence="1 2" key="1">
    <citation type="submission" date="2024-02" db="EMBL/GenBank/DDBJ databases">
        <title>Characterization of antibiotic resistant novel bacterial strains and their environmental applications.</title>
        <authorList>
            <person name="Manzoor S."/>
            <person name="Abbas S."/>
            <person name="Arshad M."/>
            <person name="Li W.J."/>
            <person name="Ahmed I."/>
        </authorList>
    </citation>
    <scope>NUCLEOTIDE SEQUENCE [LARGE SCALE GENOMIC DNA]</scope>
    <source>
        <strain evidence="1 2">KACC 15558</strain>
    </source>
</reference>
<sequence length="126" mass="14307">MVDQDEIDDLVLAWTNTHKDLYASDAQAAFHQQWEQFVEQHDAETAQALRENALFEFFRLVTALFHAVAHEVKSGIPADESIIDSIREGGSPSFTGDRARVRQCIEALAANHELIIEKLMERRADK</sequence>
<dbReference type="EMBL" id="BAABNP010000003">
    <property type="protein sequence ID" value="GAA5340072.1"/>
    <property type="molecule type" value="Genomic_DNA"/>
</dbReference>
<protein>
    <submittedName>
        <fullName evidence="1">Uncharacterized protein</fullName>
    </submittedName>
</protein>
<organism evidence="1 2">
    <name type="scientific">Brevibacterium ammoniilyticum</name>
    <dbReference type="NCBI Taxonomy" id="1046555"/>
    <lineage>
        <taxon>Bacteria</taxon>
        <taxon>Bacillati</taxon>
        <taxon>Actinomycetota</taxon>
        <taxon>Actinomycetes</taxon>
        <taxon>Micrococcales</taxon>
        <taxon>Brevibacteriaceae</taxon>
        <taxon>Brevibacterium</taxon>
    </lineage>
</organism>
<accession>A0ABP9TYX4</accession>